<feature type="non-terminal residue" evidence="1">
    <location>
        <position position="88"/>
    </location>
</feature>
<organism evidence="1">
    <name type="scientific">marine sediment metagenome</name>
    <dbReference type="NCBI Taxonomy" id="412755"/>
    <lineage>
        <taxon>unclassified sequences</taxon>
        <taxon>metagenomes</taxon>
        <taxon>ecological metagenomes</taxon>
    </lineage>
</organism>
<proteinExistence type="predicted"/>
<sequence>MSDSNLPLWDVLRNWWDILQEVDTRTSTIVVSASNSVDPNLAPAAYRCSGAADDVEINAALTAASAVGGEVLLLEGLYVPAATITYPA</sequence>
<dbReference type="EMBL" id="BARV01001961">
    <property type="protein sequence ID" value="GAI01714.1"/>
    <property type="molecule type" value="Genomic_DNA"/>
</dbReference>
<reference evidence="1" key="1">
    <citation type="journal article" date="2014" name="Front. Microbiol.">
        <title>High frequency of phylogenetically diverse reductive dehalogenase-homologous genes in deep subseafloor sedimentary metagenomes.</title>
        <authorList>
            <person name="Kawai M."/>
            <person name="Futagami T."/>
            <person name="Toyoda A."/>
            <person name="Takaki Y."/>
            <person name="Nishi S."/>
            <person name="Hori S."/>
            <person name="Arai W."/>
            <person name="Tsubouchi T."/>
            <person name="Morono Y."/>
            <person name="Uchiyama I."/>
            <person name="Ito T."/>
            <person name="Fujiyama A."/>
            <person name="Inagaki F."/>
            <person name="Takami H."/>
        </authorList>
    </citation>
    <scope>NUCLEOTIDE SEQUENCE</scope>
    <source>
        <strain evidence="1">Expedition CK06-06</strain>
    </source>
</reference>
<name>X1M5R3_9ZZZZ</name>
<protein>
    <recommendedName>
        <fullName evidence="2">Pectate lyase superfamily protein domain-containing protein</fullName>
    </recommendedName>
</protein>
<accession>X1M5R3</accession>
<comment type="caution">
    <text evidence="1">The sequence shown here is derived from an EMBL/GenBank/DDBJ whole genome shotgun (WGS) entry which is preliminary data.</text>
</comment>
<gene>
    <name evidence="1" type="ORF">S06H3_05325</name>
</gene>
<dbReference type="AlphaFoldDB" id="X1M5R3"/>
<evidence type="ECO:0000313" key="1">
    <source>
        <dbReference type="EMBL" id="GAI01714.1"/>
    </source>
</evidence>
<evidence type="ECO:0008006" key="2">
    <source>
        <dbReference type="Google" id="ProtNLM"/>
    </source>
</evidence>